<evidence type="ECO:0000256" key="11">
    <source>
        <dbReference type="HAMAP-Rule" id="MF_00315"/>
    </source>
</evidence>
<dbReference type="PANTHER" id="PTHR43322">
    <property type="entry name" value="1-D-DEOXYXYLULOSE 5-PHOSPHATE SYNTHASE-RELATED"/>
    <property type="match status" value="1"/>
</dbReference>
<dbReference type="CDD" id="cd07033">
    <property type="entry name" value="TPP_PYR_DXS_TK_like"/>
    <property type="match status" value="1"/>
</dbReference>
<dbReference type="InterPro" id="IPR049557">
    <property type="entry name" value="Transketolase_CS"/>
</dbReference>
<evidence type="ECO:0000256" key="6">
    <source>
        <dbReference type="ARBA" id="ARBA00022842"/>
    </source>
</evidence>
<dbReference type="FunFam" id="3.40.50.920:FF:000002">
    <property type="entry name" value="1-deoxy-D-xylulose-5-phosphate synthase"/>
    <property type="match status" value="1"/>
</dbReference>
<feature type="binding site" evidence="11">
    <location>
        <position position="149"/>
    </location>
    <ligand>
        <name>Mg(2+)</name>
        <dbReference type="ChEBI" id="CHEBI:18420"/>
    </ligand>
</feature>
<sequence>MTEKGIILDRVENPSDLKELERDQLVILCREIREFIIDVVSQQGGHLGASLGVVELTVALCRILNLPEDKVVYDTGHQAYVHKVLTGRKEKLWGIRQYGGISGFLKRDESEHDAFGAGHASTAISAALGLATARDMAGKDSKVVAILGDGALTGGLAYEALNNAGQSGSNLLVILNDNGMSIAPNVGALSQYLTNITSNPTLMKLREEVVSLVKKLPAGDAVGGLAKRIESGIKSAFVPSALFEALGFTYFGPVDGHDLESLLDILPRLLDRGGPVLLHVHTKKGKGLTHAEEDDEGFHGVVPFDPQTGKIRKQPAGGTPGYTKVFGQAMLDAAEQFPQMAAITAAMPTGTGLNPFKEKYPARFFDVGIAEAHAVCFAAGLACEGVRPVVTVYSTFLQRAYDQVVHDVALQKLPVIFALDRGGLVGADGPTHHGVLDLSYMCSVPDMVVAAPKDGNELRDMLWTAMDHTAGPFAFRFPRASVPQGWDPSRPPQVLPIGSWEILGEGSDVAILAVGAMVAEATAAAVKLAASGINATVVNARFVKPLDEAMLRDLRSSHKLLVTVEENSCVGGFGAAVAGFLESERSTGASFLRLALPDGFVTHGPREQLLDDVGLSAEKIAARILAESAR</sequence>
<dbReference type="Gene3D" id="3.40.50.970">
    <property type="match status" value="2"/>
</dbReference>
<dbReference type="Pfam" id="PF02779">
    <property type="entry name" value="Transket_pyr"/>
    <property type="match status" value="1"/>
</dbReference>
<dbReference type="SUPFAM" id="SSF52922">
    <property type="entry name" value="TK C-terminal domain-like"/>
    <property type="match status" value="1"/>
</dbReference>
<dbReference type="HAMAP" id="MF_00315">
    <property type="entry name" value="DXP_synth"/>
    <property type="match status" value="1"/>
</dbReference>
<dbReference type="NCBIfam" id="TIGR00204">
    <property type="entry name" value="dxs"/>
    <property type="match status" value="1"/>
</dbReference>
<evidence type="ECO:0000256" key="5">
    <source>
        <dbReference type="ARBA" id="ARBA00022723"/>
    </source>
</evidence>
<dbReference type="UniPathway" id="UPA00064">
    <property type="reaction ID" value="UER00091"/>
</dbReference>
<keyword evidence="8 11" id="KW-0786">Thiamine pyrophosphate</keyword>
<dbReference type="SMART" id="SM00861">
    <property type="entry name" value="Transket_pyr"/>
    <property type="match status" value="1"/>
</dbReference>
<evidence type="ECO:0000256" key="2">
    <source>
        <dbReference type="ARBA" id="ARBA00011081"/>
    </source>
</evidence>
<comment type="subunit">
    <text evidence="3 11">Homodimer.</text>
</comment>
<reference evidence="13 14" key="1">
    <citation type="submission" date="2020-08" db="EMBL/GenBank/DDBJ databases">
        <title>Acidobacteriota in marine sediments use diverse sulfur dissimilation pathways.</title>
        <authorList>
            <person name="Wasmund K."/>
        </authorList>
    </citation>
    <scope>NUCLEOTIDE SEQUENCE [LARGE SCALE GENOMIC DNA]</scope>
    <source>
        <strain evidence="13">MAG AM4</strain>
    </source>
</reference>
<comment type="cofactor">
    <cofactor evidence="11">
        <name>thiamine diphosphate</name>
        <dbReference type="ChEBI" id="CHEBI:58937"/>
    </cofactor>
    <text evidence="11">Binds 1 thiamine pyrophosphate per subunit.</text>
</comment>
<dbReference type="InterPro" id="IPR029061">
    <property type="entry name" value="THDP-binding"/>
</dbReference>
<dbReference type="InterPro" id="IPR009014">
    <property type="entry name" value="Transketo_C/PFOR_II"/>
</dbReference>
<keyword evidence="5 11" id="KW-0479">Metal-binding</keyword>
<keyword evidence="7 11" id="KW-0784">Thiamine biosynthesis</keyword>
<dbReference type="PANTHER" id="PTHR43322:SF5">
    <property type="entry name" value="1-DEOXY-D-XYLULOSE-5-PHOSPHATE SYNTHASE, CHLOROPLASTIC"/>
    <property type="match status" value="1"/>
</dbReference>
<dbReference type="Pfam" id="PF13292">
    <property type="entry name" value="DXP_synthase_N"/>
    <property type="match status" value="1"/>
</dbReference>
<dbReference type="EC" id="2.2.1.7" evidence="11"/>
<dbReference type="InterPro" id="IPR005475">
    <property type="entry name" value="Transketolase-like_Pyr-bd"/>
</dbReference>
<dbReference type="InterPro" id="IPR033248">
    <property type="entry name" value="Transketolase_C"/>
</dbReference>
<organism evidence="13 14">
    <name type="scientific">Candidatus Polarisedimenticola svalbardensis</name>
    <dbReference type="NCBI Taxonomy" id="2886004"/>
    <lineage>
        <taxon>Bacteria</taxon>
        <taxon>Pseudomonadati</taxon>
        <taxon>Acidobacteriota</taxon>
        <taxon>Candidatus Polarisedimenticolia</taxon>
        <taxon>Candidatus Polarisedimenticolales</taxon>
        <taxon>Candidatus Polarisedimenticolaceae</taxon>
        <taxon>Candidatus Polarisedimenticola</taxon>
    </lineage>
</organism>
<dbReference type="FunFam" id="3.40.50.970:FF:000005">
    <property type="entry name" value="1-deoxy-D-xylulose-5-phosphate synthase"/>
    <property type="match status" value="1"/>
</dbReference>
<keyword evidence="6 11" id="KW-0460">Magnesium</keyword>
<proteinExistence type="inferred from homology"/>
<name>A0A8J6XZK1_9BACT</name>
<feature type="domain" description="Transketolase-like pyrimidine-binding" evidence="12">
    <location>
        <begin position="320"/>
        <end position="484"/>
    </location>
</feature>
<accession>A0A8J6XZK1</accession>
<dbReference type="InterPro" id="IPR005477">
    <property type="entry name" value="Dxylulose-5-P_synthase"/>
</dbReference>
<dbReference type="GO" id="GO:0005829">
    <property type="term" value="C:cytosol"/>
    <property type="evidence" value="ECO:0007669"/>
    <property type="project" value="TreeGrafter"/>
</dbReference>
<evidence type="ECO:0000256" key="8">
    <source>
        <dbReference type="ARBA" id="ARBA00023052"/>
    </source>
</evidence>
<keyword evidence="9 11" id="KW-0414">Isoprene biosynthesis</keyword>
<comment type="cofactor">
    <cofactor evidence="11">
        <name>Mg(2+)</name>
        <dbReference type="ChEBI" id="CHEBI:18420"/>
    </cofactor>
    <text evidence="11">Binds 1 Mg(2+) ion per subunit.</text>
</comment>
<gene>
    <name evidence="11" type="primary">dxs</name>
    <name evidence="13" type="ORF">IFK94_09360</name>
</gene>
<dbReference type="GO" id="GO:0019288">
    <property type="term" value="P:isopentenyl diphosphate biosynthetic process, methylerythritol 4-phosphate pathway"/>
    <property type="evidence" value="ECO:0007669"/>
    <property type="project" value="TreeGrafter"/>
</dbReference>
<comment type="caution">
    <text evidence="13">The sequence shown here is derived from an EMBL/GenBank/DDBJ whole genome shotgun (WGS) entry which is preliminary data.</text>
</comment>
<evidence type="ECO:0000256" key="4">
    <source>
        <dbReference type="ARBA" id="ARBA00022679"/>
    </source>
</evidence>
<dbReference type="GO" id="GO:0009228">
    <property type="term" value="P:thiamine biosynthetic process"/>
    <property type="evidence" value="ECO:0007669"/>
    <property type="project" value="UniProtKB-UniRule"/>
</dbReference>
<dbReference type="SUPFAM" id="SSF52518">
    <property type="entry name" value="Thiamin diphosphate-binding fold (THDP-binding)"/>
    <property type="match status" value="2"/>
</dbReference>
<evidence type="ECO:0000256" key="3">
    <source>
        <dbReference type="ARBA" id="ARBA00011738"/>
    </source>
</evidence>
<keyword evidence="4 11" id="KW-0808">Transferase</keyword>
<evidence type="ECO:0000256" key="9">
    <source>
        <dbReference type="ARBA" id="ARBA00023229"/>
    </source>
</evidence>
<feature type="binding site" evidence="11">
    <location>
        <begin position="150"/>
        <end position="151"/>
    </location>
    <ligand>
        <name>thiamine diphosphate</name>
        <dbReference type="ChEBI" id="CHEBI:58937"/>
    </ligand>
</feature>
<evidence type="ECO:0000256" key="10">
    <source>
        <dbReference type="ARBA" id="ARBA00055605"/>
    </source>
</evidence>
<dbReference type="GO" id="GO:0016114">
    <property type="term" value="P:terpenoid biosynthetic process"/>
    <property type="evidence" value="ECO:0007669"/>
    <property type="project" value="UniProtKB-UniRule"/>
</dbReference>
<dbReference type="GO" id="GO:0008661">
    <property type="term" value="F:1-deoxy-D-xylulose-5-phosphate synthase activity"/>
    <property type="evidence" value="ECO:0007669"/>
    <property type="project" value="UniProtKB-UniRule"/>
</dbReference>
<comment type="pathway">
    <text evidence="1 11">Metabolic intermediate biosynthesis; 1-deoxy-D-xylulose 5-phosphate biosynthesis; 1-deoxy-D-xylulose 5-phosphate from D-glyceraldehyde 3-phosphate and pyruvate: step 1/1.</text>
</comment>
<dbReference type="PROSITE" id="PS00801">
    <property type="entry name" value="TRANSKETOLASE_1"/>
    <property type="match status" value="1"/>
</dbReference>
<dbReference type="GO" id="GO:0030976">
    <property type="term" value="F:thiamine pyrophosphate binding"/>
    <property type="evidence" value="ECO:0007669"/>
    <property type="project" value="UniProtKB-UniRule"/>
</dbReference>
<feature type="binding site" evidence="11">
    <location>
        <position position="77"/>
    </location>
    <ligand>
        <name>thiamine diphosphate</name>
        <dbReference type="ChEBI" id="CHEBI:58937"/>
    </ligand>
</feature>
<dbReference type="NCBIfam" id="NF003933">
    <property type="entry name" value="PRK05444.2-2"/>
    <property type="match status" value="1"/>
</dbReference>
<dbReference type="EMBL" id="JACXWD010000028">
    <property type="protein sequence ID" value="MBD3868320.1"/>
    <property type="molecule type" value="Genomic_DNA"/>
</dbReference>
<evidence type="ECO:0000256" key="7">
    <source>
        <dbReference type="ARBA" id="ARBA00022977"/>
    </source>
</evidence>
<evidence type="ECO:0000313" key="13">
    <source>
        <dbReference type="EMBL" id="MBD3868320.1"/>
    </source>
</evidence>
<dbReference type="Pfam" id="PF02780">
    <property type="entry name" value="Transketolase_C"/>
    <property type="match status" value="1"/>
</dbReference>
<evidence type="ECO:0000313" key="14">
    <source>
        <dbReference type="Proteomes" id="UP000648239"/>
    </source>
</evidence>
<comment type="catalytic activity">
    <reaction evidence="11">
        <text>D-glyceraldehyde 3-phosphate + pyruvate + H(+) = 1-deoxy-D-xylulose 5-phosphate + CO2</text>
        <dbReference type="Rhea" id="RHEA:12605"/>
        <dbReference type="ChEBI" id="CHEBI:15361"/>
        <dbReference type="ChEBI" id="CHEBI:15378"/>
        <dbReference type="ChEBI" id="CHEBI:16526"/>
        <dbReference type="ChEBI" id="CHEBI:57792"/>
        <dbReference type="ChEBI" id="CHEBI:59776"/>
        <dbReference type="EC" id="2.2.1.7"/>
    </reaction>
</comment>
<evidence type="ECO:0000259" key="12">
    <source>
        <dbReference type="SMART" id="SM00861"/>
    </source>
</evidence>
<feature type="binding site" evidence="11">
    <location>
        <position position="178"/>
    </location>
    <ligand>
        <name>Mg(2+)</name>
        <dbReference type="ChEBI" id="CHEBI:18420"/>
    </ligand>
</feature>
<dbReference type="GO" id="GO:0000287">
    <property type="term" value="F:magnesium ion binding"/>
    <property type="evidence" value="ECO:0007669"/>
    <property type="project" value="UniProtKB-UniRule"/>
</dbReference>
<dbReference type="CDD" id="cd02007">
    <property type="entry name" value="TPP_DXS"/>
    <property type="match status" value="1"/>
</dbReference>
<protein>
    <recommendedName>
        <fullName evidence="11">1-deoxy-D-xylulose-5-phosphate synthase</fullName>
        <ecNumber evidence="11">2.2.1.7</ecNumber>
    </recommendedName>
    <alternativeName>
        <fullName evidence="11">1-deoxyxylulose-5-phosphate synthase</fullName>
        <shortName evidence="11">DXP synthase</shortName>
        <shortName evidence="11">DXPS</shortName>
    </alternativeName>
</protein>
<feature type="binding site" evidence="11">
    <location>
        <begin position="118"/>
        <end position="120"/>
    </location>
    <ligand>
        <name>thiamine diphosphate</name>
        <dbReference type="ChEBI" id="CHEBI:58937"/>
    </ligand>
</feature>
<dbReference type="AlphaFoldDB" id="A0A8J6XZK1"/>
<feature type="binding site" evidence="11">
    <location>
        <position position="178"/>
    </location>
    <ligand>
        <name>thiamine diphosphate</name>
        <dbReference type="ChEBI" id="CHEBI:58937"/>
    </ligand>
</feature>
<evidence type="ECO:0000256" key="1">
    <source>
        <dbReference type="ARBA" id="ARBA00004980"/>
    </source>
</evidence>
<comment type="similarity">
    <text evidence="2 11">Belongs to the transketolase family. DXPS subfamily.</text>
</comment>
<feature type="binding site" evidence="11">
    <location>
        <position position="371"/>
    </location>
    <ligand>
        <name>thiamine diphosphate</name>
        <dbReference type="ChEBI" id="CHEBI:58937"/>
    </ligand>
</feature>
<dbReference type="Gene3D" id="3.40.50.920">
    <property type="match status" value="1"/>
</dbReference>
<comment type="caution">
    <text evidence="11">Lacks conserved residue(s) required for the propagation of feature annotation.</text>
</comment>
<dbReference type="Proteomes" id="UP000648239">
    <property type="component" value="Unassembled WGS sequence"/>
</dbReference>
<comment type="function">
    <text evidence="10 11">Catalyzes the acyloin condensation reaction between C atoms 2 and 3 of pyruvate and glyceraldehyde 3-phosphate to yield 1-deoxy-D-xylulose-5-phosphate (DXP).</text>
</comment>